<keyword evidence="2" id="KW-1185">Reference proteome</keyword>
<sequence>MAETYRGECVMKHLSEIKVAAAELLEDGDILTDMYGYTCNEIAFLVRSTKDVMEKYSSYVDVKNTLSEIAAPFVKRVYDNALQGKIDLSEAALSKLKACLNVDYYRGTFIHDIAIQDNGKVDLELFTEYRRQWLEFILTQPSEHENQRKV</sequence>
<evidence type="ECO:0000313" key="2">
    <source>
        <dbReference type="Proteomes" id="UP000018884"/>
    </source>
</evidence>
<reference evidence="1 2" key="1">
    <citation type="submission" date="2012-11" db="EMBL/GenBank/DDBJ databases">
        <title>Comeplete Genome Sequence Of a Novel Gaint Bacteriophage VH7D that Infects Vibrio harveyi.</title>
        <authorList>
            <person name="Luo Z."/>
            <person name="Yu Y."/>
        </authorList>
    </citation>
    <scope>NUCLEOTIDE SEQUENCE [LARGE SCALE GENOMIC DNA]</scope>
</reference>
<proteinExistence type="predicted"/>
<dbReference type="GeneID" id="18499776"/>
<accession>V9LYP2</accession>
<dbReference type="Proteomes" id="UP000018884">
    <property type="component" value="Segment"/>
</dbReference>
<dbReference type="KEGG" id="vg:18499776"/>
<dbReference type="RefSeq" id="YP_009006144.1">
    <property type="nucleotide sequence ID" value="NC_023568.1"/>
</dbReference>
<organism evidence="1 2">
    <name type="scientific">Vibrio phage VH7D</name>
    <dbReference type="NCBI Taxonomy" id="1262539"/>
    <lineage>
        <taxon>Viruses</taxon>
        <taxon>Duplodnaviria</taxon>
        <taxon>Heunggongvirae</taxon>
        <taxon>Uroviricota</taxon>
        <taxon>Caudoviricetes</taxon>
        <taxon>Pantevenvirales</taxon>
        <taxon>Straboviridae</taxon>
        <taxon>Schizotequatrovirus</taxon>
        <taxon>Schizotequatrovirus vh7d</taxon>
    </lineage>
</organism>
<protein>
    <submittedName>
        <fullName evidence="1">Uncharacterized protein</fullName>
    </submittedName>
</protein>
<evidence type="ECO:0000313" key="1">
    <source>
        <dbReference type="EMBL" id="AGB06857.1"/>
    </source>
</evidence>
<dbReference type="EMBL" id="KC131129">
    <property type="protein sequence ID" value="AGB06857.1"/>
    <property type="molecule type" value="Genomic_DNA"/>
</dbReference>
<dbReference type="SUPFAM" id="SSF56399">
    <property type="entry name" value="ADP-ribosylation"/>
    <property type="match status" value="1"/>
</dbReference>
<name>V9LYP2_9CAUD</name>